<evidence type="ECO:0000256" key="1">
    <source>
        <dbReference type="SAM" id="MobiDB-lite"/>
    </source>
</evidence>
<evidence type="ECO:0000313" key="2">
    <source>
        <dbReference type="EMBL" id="NEN80174.1"/>
    </source>
</evidence>
<dbReference type="EMBL" id="JAAGXA010000029">
    <property type="protein sequence ID" value="NEN80698.1"/>
    <property type="molecule type" value="Genomic_DNA"/>
</dbReference>
<sequence>NGQKVPGATSRSWTPPASTRGKTLTLGIAVSKPTWKSLNQTVSFGRIG</sequence>
<reference evidence="3 4" key="1">
    <citation type="journal article" date="2014" name="Int. J. Syst. Evol. Microbiol.">
        <title>Nocardioides zeae sp. nov., isolated from the stem of Zea mays.</title>
        <authorList>
            <person name="Glaeser S.P."/>
            <person name="McInroy J.A."/>
            <person name="Busse H.J."/>
            <person name="Kampfer P."/>
        </authorList>
    </citation>
    <scope>NUCLEOTIDE SEQUENCE [LARGE SCALE GENOMIC DNA]</scope>
    <source>
        <strain evidence="3 4">JCM 30728</strain>
    </source>
</reference>
<keyword evidence="4" id="KW-1185">Reference proteome</keyword>
<proteinExistence type="predicted"/>
<dbReference type="EMBL" id="JAAGXA010000016">
    <property type="protein sequence ID" value="NEN80174.1"/>
    <property type="molecule type" value="Genomic_DNA"/>
</dbReference>
<name>A0A6P0HPZ4_9ACTN</name>
<gene>
    <name evidence="2" type="ORF">G3T38_18085</name>
    <name evidence="3" type="ORF">G3T38_20810</name>
</gene>
<protein>
    <submittedName>
        <fullName evidence="3">Uncharacterized protein</fullName>
    </submittedName>
</protein>
<accession>A0A6P0HPZ4</accession>
<dbReference type="AlphaFoldDB" id="A0A6P0HPZ4"/>
<dbReference type="Proteomes" id="UP000468687">
    <property type="component" value="Unassembled WGS sequence"/>
</dbReference>
<evidence type="ECO:0000313" key="4">
    <source>
        <dbReference type="Proteomes" id="UP000468687"/>
    </source>
</evidence>
<feature type="region of interest" description="Disordered" evidence="1">
    <location>
        <begin position="1"/>
        <end position="21"/>
    </location>
</feature>
<evidence type="ECO:0000313" key="3">
    <source>
        <dbReference type="EMBL" id="NEN80698.1"/>
    </source>
</evidence>
<feature type="non-terminal residue" evidence="3">
    <location>
        <position position="1"/>
    </location>
</feature>
<comment type="caution">
    <text evidence="3">The sequence shown here is derived from an EMBL/GenBank/DDBJ whole genome shotgun (WGS) entry which is preliminary data.</text>
</comment>
<reference evidence="3" key="2">
    <citation type="submission" date="2020-02" db="EMBL/GenBank/DDBJ databases">
        <authorList>
            <person name="Li X.-J."/>
            <person name="Wang C.-M."/>
        </authorList>
    </citation>
    <scope>NUCLEOTIDE SEQUENCE</scope>
    <source>
        <strain evidence="3">JCM 30728</strain>
    </source>
</reference>
<organism evidence="3 4">
    <name type="scientific">Nocardioides zeae</name>
    <dbReference type="NCBI Taxonomy" id="1457234"/>
    <lineage>
        <taxon>Bacteria</taxon>
        <taxon>Bacillati</taxon>
        <taxon>Actinomycetota</taxon>
        <taxon>Actinomycetes</taxon>
        <taxon>Propionibacteriales</taxon>
        <taxon>Nocardioidaceae</taxon>
        <taxon>Nocardioides</taxon>
    </lineage>
</organism>